<dbReference type="SUPFAM" id="SSF57850">
    <property type="entry name" value="RING/U-box"/>
    <property type="match status" value="1"/>
</dbReference>
<evidence type="ECO:0000256" key="8">
    <source>
        <dbReference type="ARBA" id="ARBA00033277"/>
    </source>
</evidence>
<dbReference type="GO" id="GO:0070985">
    <property type="term" value="C:transcription factor TFIIK complex"/>
    <property type="evidence" value="ECO:0007669"/>
    <property type="project" value="UniProtKB-ARBA"/>
</dbReference>
<keyword evidence="6" id="KW-0539">Nucleus</keyword>
<evidence type="ECO:0000259" key="11">
    <source>
        <dbReference type="PROSITE" id="PS50089"/>
    </source>
</evidence>
<dbReference type="PANTHER" id="PTHR12683:SF13">
    <property type="entry name" value="CDK-ACTIVATING KINASE ASSEMBLY FACTOR MAT1"/>
    <property type="match status" value="1"/>
</dbReference>
<comment type="subcellular location">
    <subcellularLocation>
        <location evidence="1">Nucleus</location>
    </subcellularLocation>
</comment>
<evidence type="ECO:0000256" key="6">
    <source>
        <dbReference type="ARBA" id="ARBA00023242"/>
    </source>
</evidence>
<feature type="domain" description="RING-type" evidence="11">
    <location>
        <begin position="2"/>
        <end position="47"/>
    </location>
</feature>
<feature type="region of interest" description="Disordered" evidence="10">
    <location>
        <begin position="180"/>
        <end position="216"/>
    </location>
</feature>
<dbReference type="STRING" id="1245528.M3IIX1"/>
<protein>
    <recommendedName>
        <fullName evidence="2">RNA polymerase II transcription factor B subunit 3</fullName>
    </recommendedName>
    <alternativeName>
        <fullName evidence="8">RNA polymerase II transcription factor B 38 kDa subunit</fullName>
    </alternativeName>
    <alternativeName>
        <fullName evidence="7">RNA polymerase II transcription factor B p38 subunit</fullName>
    </alternativeName>
</protein>
<evidence type="ECO:0000313" key="13">
    <source>
        <dbReference type="Proteomes" id="UP000011777"/>
    </source>
</evidence>
<feature type="compositionally biased region" description="Polar residues" evidence="10">
    <location>
        <begin position="186"/>
        <end position="206"/>
    </location>
</feature>
<dbReference type="EMBL" id="AOGT01002046">
    <property type="protein sequence ID" value="EMG46321.1"/>
    <property type="molecule type" value="Genomic_DNA"/>
</dbReference>
<dbReference type="InterPro" id="IPR004575">
    <property type="entry name" value="MAT1/Tfb3"/>
</dbReference>
<organism evidence="12 13">
    <name type="scientific">Candida maltosa (strain Xu316)</name>
    <name type="common">Yeast</name>
    <dbReference type="NCBI Taxonomy" id="1245528"/>
    <lineage>
        <taxon>Eukaryota</taxon>
        <taxon>Fungi</taxon>
        <taxon>Dikarya</taxon>
        <taxon>Ascomycota</taxon>
        <taxon>Saccharomycotina</taxon>
        <taxon>Pichiomycetes</taxon>
        <taxon>Debaryomycetaceae</taxon>
        <taxon>Candida/Lodderomyces clade</taxon>
        <taxon>Candida</taxon>
    </lineage>
</organism>
<dbReference type="Proteomes" id="UP000011777">
    <property type="component" value="Unassembled WGS sequence"/>
</dbReference>
<reference evidence="12 13" key="1">
    <citation type="submission" date="2013-02" db="EMBL/GenBank/DDBJ databases">
        <title>Genome sequence of Candida maltosa Xu316, a potential industrial strain for xylitol and ethanol production.</title>
        <authorList>
            <person name="Yu J."/>
            <person name="Wang Q."/>
            <person name="Geng X."/>
            <person name="Bao W."/>
            <person name="He P."/>
            <person name="Cai J."/>
        </authorList>
    </citation>
    <scope>NUCLEOTIDE SEQUENCE [LARGE SCALE GENOMIC DNA]</scope>
    <source>
        <strain evidence="13">Xu316</strain>
    </source>
</reference>
<evidence type="ECO:0000256" key="7">
    <source>
        <dbReference type="ARBA" id="ARBA00029873"/>
    </source>
</evidence>
<evidence type="ECO:0000256" key="4">
    <source>
        <dbReference type="ARBA" id="ARBA00022771"/>
    </source>
</evidence>
<dbReference type="Pfam" id="PF06391">
    <property type="entry name" value="MAT1"/>
    <property type="match status" value="1"/>
</dbReference>
<keyword evidence="5" id="KW-0862">Zinc</keyword>
<evidence type="ECO:0000256" key="2">
    <source>
        <dbReference type="ARBA" id="ARBA00022257"/>
    </source>
</evidence>
<dbReference type="GO" id="GO:0008270">
    <property type="term" value="F:zinc ion binding"/>
    <property type="evidence" value="ECO:0007669"/>
    <property type="project" value="UniProtKB-KW"/>
</dbReference>
<gene>
    <name evidence="12" type="ORF">G210_3440</name>
</gene>
<dbReference type="InterPro" id="IPR001841">
    <property type="entry name" value="Znf_RING"/>
</dbReference>
<accession>M3IIX1</accession>
<dbReference type="GO" id="GO:0006357">
    <property type="term" value="P:regulation of transcription by RNA polymerase II"/>
    <property type="evidence" value="ECO:0007669"/>
    <property type="project" value="TreeGrafter"/>
</dbReference>
<dbReference type="InterPro" id="IPR017907">
    <property type="entry name" value="Znf_RING_CS"/>
</dbReference>
<proteinExistence type="predicted"/>
<dbReference type="InterPro" id="IPR015877">
    <property type="entry name" value="MAT1_centre"/>
</dbReference>
<dbReference type="Pfam" id="PF17121">
    <property type="entry name" value="zf-C3HC4_5"/>
    <property type="match status" value="1"/>
</dbReference>
<dbReference type="AlphaFoldDB" id="M3IIX1"/>
<dbReference type="HOGENOM" id="CLU_048466_1_1_1"/>
<keyword evidence="13" id="KW-1185">Reference proteome</keyword>
<dbReference type="Gene3D" id="3.30.40.10">
    <property type="entry name" value="Zinc/RING finger domain, C3HC4 (zinc finger)"/>
    <property type="match status" value="1"/>
</dbReference>
<dbReference type="CDD" id="cd16573">
    <property type="entry name" value="RING-HC_TFB3-like"/>
    <property type="match status" value="1"/>
</dbReference>
<dbReference type="PROSITE" id="PS00518">
    <property type="entry name" value="ZF_RING_1"/>
    <property type="match status" value="1"/>
</dbReference>
<dbReference type="InterPro" id="IPR013083">
    <property type="entry name" value="Znf_RING/FYVE/PHD"/>
</dbReference>
<evidence type="ECO:0000256" key="10">
    <source>
        <dbReference type="SAM" id="MobiDB-lite"/>
    </source>
</evidence>
<dbReference type="OMA" id="YMKDSVI"/>
<comment type="caution">
    <text evidence="12">The sequence shown here is derived from an EMBL/GenBank/DDBJ whole genome shotgun (WGS) entry which is preliminary data.</text>
</comment>
<dbReference type="PROSITE" id="PS50089">
    <property type="entry name" value="ZF_RING_2"/>
    <property type="match status" value="1"/>
</dbReference>
<dbReference type="GO" id="GO:0061575">
    <property type="term" value="F:cyclin-dependent protein serine/threonine kinase activator activity"/>
    <property type="evidence" value="ECO:0007669"/>
    <property type="project" value="InterPro"/>
</dbReference>
<dbReference type="FunFam" id="3.30.40.10:FF:000037">
    <property type="entry name" value="Cdk-activating kinase assembly factor MAT1, centre"/>
    <property type="match status" value="1"/>
</dbReference>
<evidence type="ECO:0000256" key="9">
    <source>
        <dbReference type="PROSITE-ProRule" id="PRU00175"/>
    </source>
</evidence>
<dbReference type="OrthoDB" id="5963at2759"/>
<dbReference type="NCBIfam" id="TIGR00570">
    <property type="entry name" value="cdk7"/>
    <property type="match status" value="1"/>
</dbReference>
<sequence length="249" mass="29546">MCPICKTDKYLSPNMRFLINPECYHKICESCVDRIFSLGPAPCPYPKCGKILRKNKFKQQIFEDLSIEKEIDIRRKVNSIYNQTEEDFATLKEFNKYLEDIEEIVFKLSNGIDVEQTESELNKYESEHKLEILERNMRESQKNDDLVKYRDSMERLKQEKLKIQKQMELEDLEYQKQQQQDLLDKMTNSSTSSEDLIKQQQSQMAKRSNLRRKQLQNITSQLDSQFNQSNPFQKQLAEDASAVPFTPFQ</sequence>
<dbReference type="GO" id="GO:0006289">
    <property type="term" value="P:nucleotide-excision repair"/>
    <property type="evidence" value="ECO:0007669"/>
    <property type="project" value="InterPro"/>
</dbReference>
<dbReference type="PANTHER" id="PTHR12683">
    <property type="entry name" value="CDK-ACTIVATING KINASE ASSEMBLY FACTOR MAT1"/>
    <property type="match status" value="1"/>
</dbReference>
<evidence type="ECO:0000256" key="3">
    <source>
        <dbReference type="ARBA" id="ARBA00022723"/>
    </source>
</evidence>
<evidence type="ECO:0000256" key="1">
    <source>
        <dbReference type="ARBA" id="ARBA00004123"/>
    </source>
</evidence>
<name>M3IIX1_CANMX</name>
<keyword evidence="4 9" id="KW-0863">Zinc-finger</keyword>
<keyword evidence="3" id="KW-0479">Metal-binding</keyword>
<dbReference type="eggNOG" id="KOG3800">
    <property type="taxonomic scope" value="Eukaryota"/>
</dbReference>
<evidence type="ECO:0000256" key="5">
    <source>
        <dbReference type="ARBA" id="ARBA00022833"/>
    </source>
</evidence>
<evidence type="ECO:0000313" key="12">
    <source>
        <dbReference type="EMBL" id="EMG46321.1"/>
    </source>
</evidence>